<organism evidence="1 2">
    <name type="scientific">Stomatobaculum longum</name>
    <dbReference type="NCBI Taxonomy" id="796942"/>
    <lineage>
        <taxon>Bacteria</taxon>
        <taxon>Bacillati</taxon>
        <taxon>Bacillota</taxon>
        <taxon>Clostridia</taxon>
        <taxon>Lachnospirales</taxon>
        <taxon>Lachnospiraceae</taxon>
        <taxon>Stomatobaculum</taxon>
    </lineage>
</organism>
<keyword evidence="2" id="KW-1185">Reference proteome</keyword>
<evidence type="ECO:0000313" key="2">
    <source>
        <dbReference type="Proteomes" id="UP000018466"/>
    </source>
</evidence>
<sequence length="63" mass="7054">MNMSTSVIFAGHIPVENRYGGGNFLQGAPTPYPLNCEHPCCYGKGRCFCWPCMKEILEKRRSG</sequence>
<accession>A0AA36Y3J0</accession>
<dbReference type="AlphaFoldDB" id="A0AA36Y3J0"/>
<comment type="caution">
    <text evidence="1">The sequence shown here is derived from an EMBL/GenBank/DDBJ whole genome shotgun (WGS) entry which is preliminary data.</text>
</comment>
<reference evidence="1 2" key="1">
    <citation type="submission" date="2011-10" db="EMBL/GenBank/DDBJ databases">
        <title>The Genome Sequence of Lachnospiraceae bacterium ACC2.</title>
        <authorList>
            <consortium name="The Broad Institute Genome Sequencing Platform"/>
            <person name="Earl A."/>
            <person name="Ward D."/>
            <person name="Feldgarden M."/>
            <person name="Gevers D."/>
            <person name="Sizova M."/>
            <person name="Hazen A."/>
            <person name="Epstein S."/>
            <person name="Young S.K."/>
            <person name="Zeng Q."/>
            <person name="Gargeya S."/>
            <person name="Fitzgerald M."/>
            <person name="Haas B."/>
            <person name="Abouelleil A."/>
            <person name="Alvarado L."/>
            <person name="Arachchi H.M."/>
            <person name="Berlin A."/>
            <person name="Brown A."/>
            <person name="Chapman S.B."/>
            <person name="Chen Z."/>
            <person name="Dunbar C."/>
            <person name="Freedman E."/>
            <person name="Gearin G."/>
            <person name="Goldberg J."/>
            <person name="Griggs A."/>
            <person name="Gujja S."/>
            <person name="Heiman D."/>
            <person name="Howarth C."/>
            <person name="Larson L."/>
            <person name="Lui A."/>
            <person name="MacDonald P.J.P."/>
            <person name="Montmayeur A."/>
            <person name="Murphy C."/>
            <person name="Neiman D."/>
            <person name="Pearson M."/>
            <person name="Priest M."/>
            <person name="Roberts A."/>
            <person name="Saif S."/>
            <person name="Shea T."/>
            <person name="Shenoy N."/>
            <person name="Sisk P."/>
            <person name="Stolte C."/>
            <person name="Sykes S."/>
            <person name="Wortman J."/>
            <person name="Nusbaum C."/>
            <person name="Birren B."/>
        </authorList>
    </citation>
    <scope>NUCLEOTIDE SEQUENCE [LARGE SCALE GENOMIC DNA]</scope>
    <source>
        <strain evidence="1 2">ACC2</strain>
    </source>
</reference>
<evidence type="ECO:0000313" key="1">
    <source>
        <dbReference type="EMBL" id="EHO15787.1"/>
    </source>
</evidence>
<protein>
    <submittedName>
        <fullName evidence="1">Uncharacterized protein</fullName>
    </submittedName>
</protein>
<gene>
    <name evidence="1" type="ORF">HMPREF9623_01698</name>
</gene>
<name>A0AA36Y3J0_9FIRM</name>
<dbReference type="Proteomes" id="UP000018466">
    <property type="component" value="Unassembled WGS sequence"/>
</dbReference>
<dbReference type="EMBL" id="AGEL01000014">
    <property type="protein sequence ID" value="EHO15787.1"/>
    <property type="molecule type" value="Genomic_DNA"/>
</dbReference>
<proteinExistence type="predicted"/>